<evidence type="ECO:0000256" key="1">
    <source>
        <dbReference type="SAM" id="MobiDB-lite"/>
    </source>
</evidence>
<dbReference type="AlphaFoldDB" id="A0A1G4GVW4"/>
<dbReference type="VEuPathDB" id="PlasmoDB:PVX_094275"/>
<name>A0A1G4GVW4_PLAVI</name>
<feature type="compositionally biased region" description="Basic residues" evidence="1">
    <location>
        <begin position="235"/>
        <end position="254"/>
    </location>
</feature>
<organism evidence="2 3">
    <name type="scientific">Plasmodium vivax</name>
    <name type="common">malaria parasite P. vivax</name>
    <dbReference type="NCBI Taxonomy" id="5855"/>
    <lineage>
        <taxon>Eukaryota</taxon>
        <taxon>Sar</taxon>
        <taxon>Alveolata</taxon>
        <taxon>Apicomplexa</taxon>
        <taxon>Aconoidasida</taxon>
        <taxon>Haemosporida</taxon>
        <taxon>Plasmodiidae</taxon>
        <taxon>Plasmodium</taxon>
        <taxon>Plasmodium (Plasmodium)</taxon>
    </lineage>
</organism>
<feature type="region of interest" description="Disordered" evidence="1">
    <location>
        <begin position="66"/>
        <end position="96"/>
    </location>
</feature>
<dbReference type="Pfam" id="PF12420">
    <property type="entry name" value="DUF3671"/>
    <property type="match status" value="1"/>
</dbReference>
<sequence length="274" mass="31635">MHNARNRCIKEKNMPLYIMKVFTVALFIWMCHYSDDSTCGKSLNKKKSLGNPSELRNSRIIAAVDYDSEQRAAGPSHRASDNEKSSMCETTETELAEKKRKKALKKKLKKKKLKRPRGKKTVFVENDFVPGGVRSEYLEKENLTTQEKDNEDSDVESAKQENGEMWYVEDESGDWELAGTENTEQQKGECSYVNNENKEWADSDTEGVENEYIKLLNGEVSYLEDVFPDEEENGKKRRKRSKKKSKKKPRKKKTLYVEGNSELKNVLDLPKSLL</sequence>
<dbReference type="EMBL" id="LT615246">
    <property type="protein sequence ID" value="SCO66728.1"/>
    <property type="molecule type" value="Genomic_DNA"/>
</dbReference>
<evidence type="ECO:0000313" key="3">
    <source>
        <dbReference type="Proteomes" id="UP000196402"/>
    </source>
</evidence>
<reference evidence="2 3" key="1">
    <citation type="submission" date="2016-07" db="EMBL/GenBank/DDBJ databases">
        <authorList>
            <consortium name="Pathogen Informatics"/>
        </authorList>
    </citation>
    <scope>NUCLEOTIDE SEQUENCE [LARGE SCALE GENOMIC DNA]</scope>
</reference>
<dbReference type="VEuPathDB" id="PlasmoDB:PVW1_080006400"/>
<accession>A0A1G4GVW4</accession>
<protein>
    <submittedName>
        <fullName evidence="2">Uncharacterized protein</fullName>
    </submittedName>
</protein>
<evidence type="ECO:0000313" key="2">
    <source>
        <dbReference type="EMBL" id="SCO66728.1"/>
    </source>
</evidence>
<gene>
    <name evidence="2" type="ORF">PVT01_080006000</name>
</gene>
<feature type="region of interest" description="Disordered" evidence="1">
    <location>
        <begin position="228"/>
        <end position="255"/>
    </location>
</feature>
<proteinExistence type="predicted"/>
<dbReference type="VEuPathDB" id="PlasmoDB:PVP01_0801000"/>
<dbReference type="Proteomes" id="UP000196402">
    <property type="component" value="Chromosome 8"/>
</dbReference>
<dbReference type="InterPro" id="IPR022139">
    <property type="entry name" value="Fam-L/Fam-M-like_plasmodium"/>
</dbReference>
<dbReference type="VEuPathDB" id="PlasmoDB:PVPAM_080013100"/>
<feature type="region of interest" description="Disordered" evidence="1">
    <location>
        <begin position="143"/>
        <end position="165"/>
    </location>
</feature>